<keyword evidence="1" id="KW-0472">Membrane</keyword>
<feature type="transmembrane region" description="Helical" evidence="1">
    <location>
        <begin position="30"/>
        <end position="51"/>
    </location>
</feature>
<reference evidence="2" key="1">
    <citation type="submission" date="2019-08" db="EMBL/GenBank/DDBJ databases">
        <authorList>
            <person name="Kucharzyk K."/>
            <person name="Murdoch R.W."/>
            <person name="Higgins S."/>
            <person name="Loffler F."/>
        </authorList>
    </citation>
    <scope>NUCLEOTIDE SEQUENCE</scope>
</reference>
<proteinExistence type="predicted"/>
<evidence type="ECO:0000313" key="2">
    <source>
        <dbReference type="EMBL" id="MPN13574.1"/>
    </source>
</evidence>
<sequence length="53" mass="5828">MFSVILKSISIRVSFNFIATDMSVSLTINIGVNTAMNTIIAVNGIVMRLLIRK</sequence>
<keyword evidence="1" id="KW-0812">Transmembrane</keyword>
<organism evidence="2">
    <name type="scientific">bioreactor metagenome</name>
    <dbReference type="NCBI Taxonomy" id="1076179"/>
    <lineage>
        <taxon>unclassified sequences</taxon>
        <taxon>metagenomes</taxon>
        <taxon>ecological metagenomes</taxon>
    </lineage>
</organism>
<protein>
    <submittedName>
        <fullName evidence="2">Uncharacterized protein</fullName>
    </submittedName>
</protein>
<accession>A0A645FMD3</accession>
<dbReference type="EMBL" id="VSSQ01060078">
    <property type="protein sequence ID" value="MPN13574.1"/>
    <property type="molecule type" value="Genomic_DNA"/>
</dbReference>
<keyword evidence="1" id="KW-1133">Transmembrane helix</keyword>
<evidence type="ECO:0000256" key="1">
    <source>
        <dbReference type="SAM" id="Phobius"/>
    </source>
</evidence>
<name>A0A645FMD3_9ZZZZ</name>
<dbReference type="AlphaFoldDB" id="A0A645FMD3"/>
<gene>
    <name evidence="2" type="ORF">SDC9_160896</name>
</gene>
<comment type="caution">
    <text evidence="2">The sequence shown here is derived from an EMBL/GenBank/DDBJ whole genome shotgun (WGS) entry which is preliminary data.</text>
</comment>